<dbReference type="AlphaFoldDB" id="A0A645GGI8"/>
<protein>
    <submittedName>
        <fullName evidence="1">Uncharacterized protein</fullName>
    </submittedName>
</protein>
<evidence type="ECO:0000313" key="1">
    <source>
        <dbReference type="EMBL" id="MPN25172.1"/>
    </source>
</evidence>
<comment type="caution">
    <text evidence="1">The sequence shown here is derived from an EMBL/GenBank/DDBJ whole genome shotgun (WGS) entry which is preliminary data.</text>
</comment>
<dbReference type="EMBL" id="VSSQ01074244">
    <property type="protein sequence ID" value="MPN25172.1"/>
    <property type="molecule type" value="Genomic_DNA"/>
</dbReference>
<gene>
    <name evidence="1" type="ORF">SDC9_172579</name>
</gene>
<reference evidence="1" key="1">
    <citation type="submission" date="2019-08" db="EMBL/GenBank/DDBJ databases">
        <authorList>
            <person name="Kucharzyk K."/>
            <person name="Murdoch R.W."/>
            <person name="Higgins S."/>
            <person name="Loffler F."/>
        </authorList>
    </citation>
    <scope>NUCLEOTIDE SEQUENCE</scope>
</reference>
<proteinExistence type="predicted"/>
<sequence>MLRLDDDKLLGIALDYGDIAAPIRKRDRLRRGDRQVFQRGDRFICRPAFFENVPYQHSGVESGLVDLRINKA</sequence>
<accession>A0A645GGI8</accession>
<organism evidence="1">
    <name type="scientific">bioreactor metagenome</name>
    <dbReference type="NCBI Taxonomy" id="1076179"/>
    <lineage>
        <taxon>unclassified sequences</taxon>
        <taxon>metagenomes</taxon>
        <taxon>ecological metagenomes</taxon>
    </lineage>
</organism>
<name>A0A645GGI8_9ZZZZ</name>